<evidence type="ECO:0000313" key="4">
    <source>
        <dbReference type="Proteomes" id="UP000002051"/>
    </source>
</evidence>
<sequence>MPPKRQETAHPPPLEVEATTVSTRKLSLLKYSDQVFSDDLALLQRGYGRTNAKQKKVQEPMPKSDESAGTNDTFKPFSP</sequence>
<accession>G7KGE1</accession>
<feature type="region of interest" description="Disordered" evidence="1">
    <location>
        <begin position="1"/>
        <end position="20"/>
    </location>
</feature>
<protein>
    <submittedName>
        <fullName evidence="2 3">Uncharacterized protein</fullName>
    </submittedName>
</protein>
<dbReference type="EnsemblPlants" id="AES95083">
    <property type="protein sequence ID" value="AES95083"/>
    <property type="gene ID" value="MTR_5g021560"/>
</dbReference>
<dbReference type="AlphaFoldDB" id="G7KGE1"/>
<dbReference type="Proteomes" id="UP000002051">
    <property type="component" value="Chromosome 5"/>
</dbReference>
<evidence type="ECO:0000313" key="2">
    <source>
        <dbReference type="EMBL" id="AES95083.1"/>
    </source>
</evidence>
<reference evidence="2 4" key="2">
    <citation type="journal article" date="2014" name="BMC Genomics">
        <title>An improved genome release (version Mt4.0) for the model legume Medicago truncatula.</title>
        <authorList>
            <person name="Tang H."/>
            <person name="Krishnakumar V."/>
            <person name="Bidwell S."/>
            <person name="Rosen B."/>
            <person name="Chan A."/>
            <person name="Zhou S."/>
            <person name="Gentzbittel L."/>
            <person name="Childs K.L."/>
            <person name="Yandell M."/>
            <person name="Gundlach H."/>
            <person name="Mayer K.F."/>
            <person name="Schwartz D.C."/>
            <person name="Town C.D."/>
        </authorList>
    </citation>
    <scope>GENOME REANNOTATION</scope>
    <source>
        <strain evidence="3 4">cv. Jemalong A17</strain>
    </source>
</reference>
<organism evidence="2 4">
    <name type="scientific">Medicago truncatula</name>
    <name type="common">Barrel medic</name>
    <name type="synonym">Medicago tribuloides</name>
    <dbReference type="NCBI Taxonomy" id="3880"/>
    <lineage>
        <taxon>Eukaryota</taxon>
        <taxon>Viridiplantae</taxon>
        <taxon>Streptophyta</taxon>
        <taxon>Embryophyta</taxon>
        <taxon>Tracheophyta</taxon>
        <taxon>Spermatophyta</taxon>
        <taxon>Magnoliopsida</taxon>
        <taxon>eudicotyledons</taxon>
        <taxon>Gunneridae</taxon>
        <taxon>Pentapetalae</taxon>
        <taxon>rosids</taxon>
        <taxon>fabids</taxon>
        <taxon>Fabales</taxon>
        <taxon>Fabaceae</taxon>
        <taxon>Papilionoideae</taxon>
        <taxon>50 kb inversion clade</taxon>
        <taxon>NPAAA clade</taxon>
        <taxon>Hologalegina</taxon>
        <taxon>IRL clade</taxon>
        <taxon>Trifolieae</taxon>
        <taxon>Medicago</taxon>
    </lineage>
</organism>
<reference evidence="3" key="3">
    <citation type="submission" date="2015-04" db="UniProtKB">
        <authorList>
            <consortium name="EnsemblPlants"/>
        </authorList>
    </citation>
    <scope>IDENTIFICATION</scope>
    <source>
        <strain evidence="3">cv. Jemalong A17</strain>
    </source>
</reference>
<evidence type="ECO:0000313" key="3">
    <source>
        <dbReference type="EnsemblPlants" id="AES95083"/>
    </source>
</evidence>
<dbReference type="PaxDb" id="3880-AES95083"/>
<keyword evidence="4" id="KW-1185">Reference proteome</keyword>
<feature type="compositionally biased region" description="Basic and acidic residues" evidence="1">
    <location>
        <begin position="56"/>
        <end position="66"/>
    </location>
</feature>
<dbReference type="HOGENOM" id="CLU_2609665_0_0_1"/>
<dbReference type="EMBL" id="CM001221">
    <property type="protein sequence ID" value="AES95083.1"/>
    <property type="molecule type" value="Genomic_DNA"/>
</dbReference>
<proteinExistence type="predicted"/>
<feature type="region of interest" description="Disordered" evidence="1">
    <location>
        <begin position="48"/>
        <end position="79"/>
    </location>
</feature>
<reference evidence="2 4" key="1">
    <citation type="journal article" date="2011" name="Nature">
        <title>The Medicago genome provides insight into the evolution of rhizobial symbioses.</title>
        <authorList>
            <person name="Young N.D."/>
            <person name="Debelle F."/>
            <person name="Oldroyd G.E."/>
            <person name="Geurts R."/>
            <person name="Cannon S.B."/>
            <person name="Udvardi M.K."/>
            <person name="Benedito V.A."/>
            <person name="Mayer K.F."/>
            <person name="Gouzy J."/>
            <person name="Schoof H."/>
            <person name="Van de Peer Y."/>
            <person name="Proost S."/>
            <person name="Cook D.R."/>
            <person name="Meyers B.C."/>
            <person name="Spannagl M."/>
            <person name="Cheung F."/>
            <person name="De Mita S."/>
            <person name="Krishnakumar V."/>
            <person name="Gundlach H."/>
            <person name="Zhou S."/>
            <person name="Mudge J."/>
            <person name="Bharti A.K."/>
            <person name="Murray J.D."/>
            <person name="Naoumkina M.A."/>
            <person name="Rosen B."/>
            <person name="Silverstein K.A."/>
            <person name="Tang H."/>
            <person name="Rombauts S."/>
            <person name="Zhao P.X."/>
            <person name="Zhou P."/>
            <person name="Barbe V."/>
            <person name="Bardou P."/>
            <person name="Bechner M."/>
            <person name="Bellec A."/>
            <person name="Berger A."/>
            <person name="Berges H."/>
            <person name="Bidwell S."/>
            <person name="Bisseling T."/>
            <person name="Choisne N."/>
            <person name="Couloux A."/>
            <person name="Denny R."/>
            <person name="Deshpande S."/>
            <person name="Dai X."/>
            <person name="Doyle J.J."/>
            <person name="Dudez A.M."/>
            <person name="Farmer A.D."/>
            <person name="Fouteau S."/>
            <person name="Franken C."/>
            <person name="Gibelin C."/>
            <person name="Gish J."/>
            <person name="Goldstein S."/>
            <person name="Gonzalez A.J."/>
            <person name="Green P.J."/>
            <person name="Hallab A."/>
            <person name="Hartog M."/>
            <person name="Hua A."/>
            <person name="Humphray S.J."/>
            <person name="Jeong D.H."/>
            <person name="Jing Y."/>
            <person name="Jocker A."/>
            <person name="Kenton S.M."/>
            <person name="Kim D.J."/>
            <person name="Klee K."/>
            <person name="Lai H."/>
            <person name="Lang C."/>
            <person name="Lin S."/>
            <person name="Macmil S.L."/>
            <person name="Magdelenat G."/>
            <person name="Matthews L."/>
            <person name="McCorrison J."/>
            <person name="Monaghan E.L."/>
            <person name="Mun J.H."/>
            <person name="Najar F.Z."/>
            <person name="Nicholson C."/>
            <person name="Noirot C."/>
            <person name="O'Bleness M."/>
            <person name="Paule C.R."/>
            <person name="Poulain J."/>
            <person name="Prion F."/>
            <person name="Qin B."/>
            <person name="Qu C."/>
            <person name="Retzel E.F."/>
            <person name="Riddle C."/>
            <person name="Sallet E."/>
            <person name="Samain S."/>
            <person name="Samson N."/>
            <person name="Sanders I."/>
            <person name="Saurat O."/>
            <person name="Scarpelli C."/>
            <person name="Schiex T."/>
            <person name="Segurens B."/>
            <person name="Severin A.J."/>
            <person name="Sherrier D.J."/>
            <person name="Shi R."/>
            <person name="Sims S."/>
            <person name="Singer S.R."/>
            <person name="Sinharoy S."/>
            <person name="Sterck L."/>
            <person name="Viollet A."/>
            <person name="Wang B.B."/>
            <person name="Wang K."/>
            <person name="Wang M."/>
            <person name="Wang X."/>
            <person name="Warfsmann J."/>
            <person name="Weissenbach J."/>
            <person name="White D.D."/>
            <person name="White J.D."/>
            <person name="Wiley G.B."/>
            <person name="Wincker P."/>
            <person name="Xing Y."/>
            <person name="Yang L."/>
            <person name="Yao Z."/>
            <person name="Ying F."/>
            <person name="Zhai J."/>
            <person name="Zhou L."/>
            <person name="Zuber A."/>
            <person name="Denarie J."/>
            <person name="Dixon R.A."/>
            <person name="May G.D."/>
            <person name="Schwartz D.C."/>
            <person name="Rogers J."/>
            <person name="Quetier F."/>
            <person name="Town C.D."/>
            <person name="Roe B.A."/>
        </authorList>
    </citation>
    <scope>NUCLEOTIDE SEQUENCE [LARGE SCALE GENOMIC DNA]</scope>
    <source>
        <strain evidence="2">A17</strain>
        <strain evidence="3 4">cv. Jemalong A17</strain>
    </source>
</reference>
<evidence type="ECO:0000256" key="1">
    <source>
        <dbReference type="SAM" id="MobiDB-lite"/>
    </source>
</evidence>
<name>G7KGE1_MEDTR</name>
<gene>
    <name evidence="2" type="ordered locus">MTR_5g021560</name>
</gene>